<dbReference type="EMBL" id="CP016246">
    <property type="protein sequence ID" value="ANQ07926.1"/>
    <property type="molecule type" value="Genomic_DNA"/>
</dbReference>
<gene>
    <name evidence="4" type="ORF">PCOAH_00022080</name>
</gene>
<keyword evidence="2" id="KW-0812">Transmembrane</keyword>
<dbReference type="KEGG" id="pcot:PCOAH_00022080"/>
<reference evidence="5" key="1">
    <citation type="submission" date="2016-06" db="EMBL/GenBank/DDBJ databases">
        <title>First high quality genome sequence of Plasmodium coatneyi using continuous long reads from single molecule, real-time sequencing.</title>
        <authorList>
            <person name="Chien J.-T."/>
            <person name="Pakala S.B."/>
            <person name="Geraldo J.A."/>
            <person name="Lapp S.A."/>
            <person name="Barnwell J.W."/>
            <person name="Kissinger J.C."/>
            <person name="Galinski M.R."/>
            <person name="Humphrey J.C."/>
        </authorList>
    </citation>
    <scope>NUCLEOTIDE SEQUENCE [LARGE SCALE GENOMIC DNA]</scope>
    <source>
        <strain evidence="5">Hackeri</strain>
    </source>
</reference>
<dbReference type="InterPro" id="IPR024288">
    <property type="entry name" value="SICA_C"/>
</dbReference>
<accession>A0A1B1DYR1</accession>
<protein>
    <submittedName>
        <fullName evidence="4">SICA-like antigen</fullName>
    </submittedName>
</protein>
<evidence type="ECO:0000256" key="1">
    <source>
        <dbReference type="SAM" id="MobiDB-lite"/>
    </source>
</evidence>
<feature type="compositionally biased region" description="Polar residues" evidence="1">
    <location>
        <begin position="192"/>
        <end position="203"/>
    </location>
</feature>
<proteinExistence type="predicted"/>
<feature type="compositionally biased region" description="Basic and acidic residues" evidence="1">
    <location>
        <begin position="270"/>
        <end position="285"/>
    </location>
</feature>
<dbReference type="Pfam" id="PF12879">
    <property type="entry name" value="SICA_C"/>
    <property type="match status" value="1"/>
</dbReference>
<organism evidence="4 5">
    <name type="scientific">Plasmodium coatneyi</name>
    <dbReference type="NCBI Taxonomy" id="208452"/>
    <lineage>
        <taxon>Eukaryota</taxon>
        <taxon>Sar</taxon>
        <taxon>Alveolata</taxon>
        <taxon>Apicomplexa</taxon>
        <taxon>Aconoidasida</taxon>
        <taxon>Haemosporida</taxon>
        <taxon>Plasmodiidae</taxon>
        <taxon>Plasmodium</taxon>
    </lineage>
</organism>
<keyword evidence="2" id="KW-1133">Transmembrane helix</keyword>
<feature type="region of interest" description="Disordered" evidence="1">
    <location>
        <begin position="186"/>
        <end position="355"/>
    </location>
</feature>
<feature type="compositionally biased region" description="Polar residues" evidence="1">
    <location>
        <begin position="220"/>
        <end position="230"/>
    </location>
</feature>
<evidence type="ECO:0000313" key="5">
    <source>
        <dbReference type="Proteomes" id="UP000092716"/>
    </source>
</evidence>
<name>A0A1B1DYR1_9APIC</name>
<feature type="compositionally biased region" description="Polar residues" evidence="1">
    <location>
        <begin position="297"/>
        <end position="306"/>
    </location>
</feature>
<feature type="transmembrane region" description="Helical" evidence="2">
    <location>
        <begin position="399"/>
        <end position="423"/>
    </location>
</feature>
<evidence type="ECO:0000259" key="3">
    <source>
        <dbReference type="Pfam" id="PF12879"/>
    </source>
</evidence>
<evidence type="ECO:0000256" key="2">
    <source>
        <dbReference type="SAM" id="Phobius"/>
    </source>
</evidence>
<dbReference type="VEuPathDB" id="PlasmoDB:PCOAH_00022080"/>
<dbReference type="RefSeq" id="XP_019914621.1">
    <property type="nucleotide sequence ID" value="XM_020059015.1"/>
</dbReference>
<keyword evidence="2" id="KW-0472">Membrane</keyword>
<dbReference type="GeneID" id="30908934"/>
<evidence type="ECO:0000313" key="4">
    <source>
        <dbReference type="EMBL" id="ANQ07926.1"/>
    </source>
</evidence>
<dbReference type="Proteomes" id="UP000092716">
    <property type="component" value="Chromosome 8"/>
</dbReference>
<dbReference type="AlphaFoldDB" id="A0A1B1DYR1"/>
<feature type="compositionally biased region" description="Polar residues" evidence="1">
    <location>
        <begin position="237"/>
        <end position="269"/>
    </location>
</feature>
<feature type="compositionally biased region" description="Basic and acidic residues" evidence="1">
    <location>
        <begin position="204"/>
        <end position="219"/>
    </location>
</feature>
<keyword evidence="5" id="KW-1185">Reference proteome</keyword>
<sequence>MEKLSEEINNKNEIVVLKSVCGEKNGVREKGVNEMDQYFCKVMLRNYIIATVEDFGGLFTGKNARTWSIGRNVRCGIMNLWLEYYKDENCDPRNMYEYIKHIVQQWTGYMKIAVTYQECKYEGDNDSNINDVKMYLQKKESKWEKKVHGKIGSLKKKGACGNTVYRRTGEIDVGGNTIILKASSYKEDESGLQKSTPGAVTTSKEPDIHLKTDSDKDIQTTHGSMGSTEQAEPVAEPNNSQNNSAQGPESDEVTTGQVSKNGLAQSASTDESRQEDGKVVDHATEQENTEGEGEENMNSVVSSSAPTAPEQRPSGPDRANEVTGVPKQTEAPGGDTQEPGLQGPKGSPIAPSRDGAATTAINEVTKITSASGKKQVPVEKSGLKQTPPKLKEVNFINTLIPYIPIIPALVGIVVTVILLWKYFTLGKRRRRYRRAHPVRGPPTLEEQLLDNVEQEDITIGYAPYGYDMVKVREPRHRRKMQQRKRVTCKTIIDIHFEVLDECQKGDTKLVHKDFIKIIVEEYMSSECKKEKNIEKGTQEQNLPSLENLPLSGDLTSLRNLLYLGNLPSLKNHSSSKNEHQSSTGVPTCNVPYWINWIEGNMKVLVDIKTQGWFHDLKVSWKEHQKLHLTMGQNKQGEVHDHGDIASTERQKKKKDAWKWWVSMQHSLMETYNKTDWFIHLLNNSEDALNKLVVQRGNVTVKAEDPLGPENVLRNPQLDRQSYKKEQSIAKLWMLILALVIEECEMEESVHDKEIYLDNLLRNT</sequence>
<feature type="domain" description="Schizont-infected cell agglutination C-terminal" evidence="3">
    <location>
        <begin position="421"/>
        <end position="535"/>
    </location>
</feature>